<reference evidence="2 3" key="1">
    <citation type="journal article" date="2014" name="ISME J.">
        <title>Candidatus Competibacter-lineage genomes retrieved from metagenomes reveal functional metabolic diversity.</title>
        <authorList>
            <person name="McIlroy S.J."/>
            <person name="Albertsen M."/>
            <person name="Andresen E.K."/>
            <person name="Saunders A.M."/>
            <person name="Kristiansen R."/>
            <person name="Stokholm-Bjerregaard M."/>
            <person name="Nielsen K.L."/>
            <person name="Nielsen P.H."/>
        </authorList>
    </citation>
    <scope>NUCLEOTIDE SEQUENCE [LARGE SCALE GENOMIC DNA]</scope>
    <source>
        <strain evidence="2 3">Run_B_J11</strain>
    </source>
</reference>
<feature type="chain" id="PRO_5030507661" description="Acid stress chaperone HdeB" evidence="1">
    <location>
        <begin position="19"/>
        <end position="109"/>
    </location>
</feature>
<evidence type="ECO:0000256" key="1">
    <source>
        <dbReference type="SAM" id="SignalP"/>
    </source>
</evidence>
<name>A0A7U7J1I6_9GAMM</name>
<keyword evidence="3" id="KW-1185">Reference proteome</keyword>
<evidence type="ECO:0008006" key="4">
    <source>
        <dbReference type="Google" id="ProtNLM"/>
    </source>
</evidence>
<proteinExistence type="predicted"/>
<dbReference type="Pfam" id="PF06411">
    <property type="entry name" value="HdeA"/>
    <property type="match status" value="1"/>
</dbReference>
<sequence length="109" mass="11655">MKHSFVVATLFLSISLLASVPVAAKKAQTQNIDFGAITCHEFMQDLSKSSAEDAGVVLMWIDGYLSGVSGDTVLSWKNLEKFSADLVAYCDKKPNAKVLEAAEAVGVSE</sequence>
<feature type="signal peptide" evidence="1">
    <location>
        <begin position="1"/>
        <end position="18"/>
    </location>
</feature>
<dbReference type="Proteomes" id="UP000019184">
    <property type="component" value="Unassembled WGS sequence"/>
</dbReference>
<dbReference type="AlphaFoldDB" id="A0A7U7J1I6"/>
<dbReference type="EMBL" id="CBTK010000018">
    <property type="protein sequence ID" value="CDH43297.1"/>
    <property type="molecule type" value="Genomic_DNA"/>
</dbReference>
<dbReference type="InterPro" id="IPR010486">
    <property type="entry name" value="HNS-dep_expression_A/B"/>
</dbReference>
<gene>
    <name evidence="2" type="ORF">BN874_1140027</name>
</gene>
<comment type="caution">
    <text evidence="2">The sequence shown here is derived from an EMBL/GenBank/DDBJ whole genome shotgun (WGS) entry which is preliminary data.</text>
</comment>
<protein>
    <recommendedName>
        <fullName evidence="4">Acid stress chaperone HdeB</fullName>
    </recommendedName>
</protein>
<organism evidence="2 3">
    <name type="scientific">Candidatus Contendobacter odensis Run_B_J11</name>
    <dbReference type="NCBI Taxonomy" id="1400861"/>
    <lineage>
        <taxon>Bacteria</taxon>
        <taxon>Pseudomonadati</taxon>
        <taxon>Pseudomonadota</taxon>
        <taxon>Gammaproteobacteria</taxon>
        <taxon>Candidatus Competibacteraceae</taxon>
        <taxon>Candidatus Contendibacter</taxon>
    </lineage>
</organism>
<evidence type="ECO:0000313" key="3">
    <source>
        <dbReference type="Proteomes" id="UP000019184"/>
    </source>
</evidence>
<evidence type="ECO:0000313" key="2">
    <source>
        <dbReference type="EMBL" id="CDH43297.1"/>
    </source>
</evidence>
<accession>A0A7U7J1I6</accession>
<keyword evidence="1" id="KW-0732">Signal</keyword>
<dbReference type="OrthoDB" id="5459282at2"/>
<dbReference type="RefSeq" id="WP_034430335.1">
    <property type="nucleotide sequence ID" value="NZ_CBTK010000018.1"/>
</dbReference>